<sequence length="73" mass="8031">MGVRGEKMGNRRTPPLPKIAVIWGVIPGPSLSPRKIAELFGAIWRSILEMTPLYPHVAKITPKNSPISAELPF</sequence>
<accession>A0A3P3TY74</accession>
<evidence type="ECO:0000313" key="2">
    <source>
        <dbReference type="Proteomes" id="UP000267017"/>
    </source>
</evidence>
<keyword evidence="2" id="KW-1185">Reference proteome</keyword>
<dbReference type="RefSeq" id="WP_128630915.1">
    <property type="nucleotide sequence ID" value="NZ_RRCN01000001.1"/>
</dbReference>
<gene>
    <name evidence="1" type="ORF">EHV15_09070</name>
</gene>
<evidence type="ECO:0000313" key="1">
    <source>
        <dbReference type="EMBL" id="RRJ63061.1"/>
    </source>
</evidence>
<comment type="caution">
    <text evidence="1">The sequence shown here is derived from an EMBL/GenBank/DDBJ whole genome shotgun (WGS) entry which is preliminary data.</text>
</comment>
<organism evidence="1 2">
    <name type="scientific">Paenibacillus oralis</name>
    <dbReference type="NCBI Taxonomy" id="2490856"/>
    <lineage>
        <taxon>Bacteria</taxon>
        <taxon>Bacillati</taxon>
        <taxon>Bacillota</taxon>
        <taxon>Bacilli</taxon>
        <taxon>Bacillales</taxon>
        <taxon>Paenibacillaceae</taxon>
        <taxon>Paenibacillus</taxon>
    </lineage>
</organism>
<name>A0A3P3TY74_9BACL</name>
<protein>
    <submittedName>
        <fullName evidence="1">Uncharacterized protein</fullName>
    </submittedName>
</protein>
<dbReference type="EMBL" id="RRCN01000001">
    <property type="protein sequence ID" value="RRJ63061.1"/>
    <property type="molecule type" value="Genomic_DNA"/>
</dbReference>
<proteinExistence type="predicted"/>
<dbReference type="Proteomes" id="UP000267017">
    <property type="component" value="Unassembled WGS sequence"/>
</dbReference>
<dbReference type="AlphaFoldDB" id="A0A3P3TY74"/>
<reference evidence="1 2" key="1">
    <citation type="submission" date="2018-11" db="EMBL/GenBank/DDBJ databases">
        <title>Genome sequencing of Paenibacillus sp. KCOM 3021 (= ChDC PVNT-B20).</title>
        <authorList>
            <person name="Kook J.-K."/>
            <person name="Park S.-N."/>
            <person name="Lim Y.K."/>
        </authorList>
    </citation>
    <scope>NUCLEOTIDE SEQUENCE [LARGE SCALE GENOMIC DNA]</scope>
    <source>
        <strain evidence="1 2">KCOM 3021</strain>
    </source>
</reference>